<dbReference type="Gene3D" id="3.80.10.10">
    <property type="entry name" value="Ribonuclease Inhibitor"/>
    <property type="match status" value="1"/>
</dbReference>
<dbReference type="GO" id="GO:0016477">
    <property type="term" value="P:cell migration"/>
    <property type="evidence" value="ECO:0000318"/>
    <property type="project" value="GO_Central"/>
</dbReference>
<evidence type="ECO:0000313" key="1">
    <source>
        <dbReference type="EMBL" id="EAY19909.1"/>
    </source>
</evidence>
<dbReference type="AlphaFoldDB" id="A2DIB3"/>
<dbReference type="EMBL" id="DS113203">
    <property type="protein sequence ID" value="EAY19909.1"/>
    <property type="molecule type" value="Genomic_DNA"/>
</dbReference>
<dbReference type="PANTHER" id="PTHR24112:SF64">
    <property type="entry name" value="CHROMOSOME UNDETERMINED SCAFFOLD_46, WHOLE GENOME SHOTGUN SEQUENCE"/>
    <property type="match status" value="1"/>
</dbReference>
<dbReference type="InParanoid" id="A2DIB3"/>
<dbReference type="GO" id="GO:0030027">
    <property type="term" value="C:lamellipodium"/>
    <property type="evidence" value="ECO:0000318"/>
    <property type="project" value="GO_Central"/>
</dbReference>
<dbReference type="InterPro" id="IPR051279">
    <property type="entry name" value="PP1-Reg/Actin-Interact_Protein"/>
</dbReference>
<proteinExistence type="predicted"/>
<dbReference type="VEuPathDB" id="TrichDB:TVAG_130170"/>
<reference evidence="1" key="2">
    <citation type="journal article" date="2007" name="Science">
        <title>Draft genome sequence of the sexually transmitted pathogen Trichomonas vaginalis.</title>
        <authorList>
            <person name="Carlton J.M."/>
            <person name="Hirt R.P."/>
            <person name="Silva J.C."/>
            <person name="Delcher A.L."/>
            <person name="Schatz M."/>
            <person name="Zhao Q."/>
            <person name="Wortman J.R."/>
            <person name="Bidwell S.L."/>
            <person name="Alsmark U.C.M."/>
            <person name="Besteiro S."/>
            <person name="Sicheritz-Ponten T."/>
            <person name="Noel C.J."/>
            <person name="Dacks J.B."/>
            <person name="Foster P.G."/>
            <person name="Simillion C."/>
            <person name="Van de Peer Y."/>
            <person name="Miranda-Saavedra D."/>
            <person name="Barton G.J."/>
            <person name="Westrop G.D."/>
            <person name="Mueller S."/>
            <person name="Dessi D."/>
            <person name="Fiori P.L."/>
            <person name="Ren Q."/>
            <person name="Paulsen I."/>
            <person name="Zhang H."/>
            <person name="Bastida-Corcuera F.D."/>
            <person name="Simoes-Barbosa A."/>
            <person name="Brown M.T."/>
            <person name="Hayes R.D."/>
            <person name="Mukherjee M."/>
            <person name="Okumura C.Y."/>
            <person name="Schneider R."/>
            <person name="Smith A.J."/>
            <person name="Vanacova S."/>
            <person name="Villalvazo M."/>
            <person name="Haas B.J."/>
            <person name="Pertea M."/>
            <person name="Feldblyum T.V."/>
            <person name="Utterback T.R."/>
            <person name="Shu C.L."/>
            <person name="Osoegawa K."/>
            <person name="de Jong P.J."/>
            <person name="Hrdy I."/>
            <person name="Horvathova L."/>
            <person name="Zubacova Z."/>
            <person name="Dolezal P."/>
            <person name="Malik S.B."/>
            <person name="Logsdon J.M. Jr."/>
            <person name="Henze K."/>
            <person name="Gupta A."/>
            <person name="Wang C.C."/>
            <person name="Dunne R.L."/>
            <person name="Upcroft J.A."/>
            <person name="Upcroft P."/>
            <person name="White O."/>
            <person name="Salzberg S.L."/>
            <person name="Tang P."/>
            <person name="Chiu C.-H."/>
            <person name="Lee Y.-S."/>
            <person name="Embley T.M."/>
            <person name="Coombs G.H."/>
            <person name="Mottram J.C."/>
            <person name="Tachezy J."/>
            <person name="Fraser-Liggett C.M."/>
            <person name="Johnson P.J."/>
        </authorList>
    </citation>
    <scope>NUCLEOTIDE SEQUENCE [LARGE SCALE GENOMIC DNA]</scope>
    <source>
        <strain evidence="1">G3</strain>
    </source>
</reference>
<accession>A2DIB3</accession>
<dbReference type="RefSeq" id="XP_001580895.1">
    <property type="nucleotide sequence ID" value="XM_001580845.1"/>
</dbReference>
<dbReference type="GO" id="GO:0005886">
    <property type="term" value="C:plasma membrane"/>
    <property type="evidence" value="ECO:0000318"/>
    <property type="project" value="GO_Central"/>
</dbReference>
<evidence type="ECO:0000313" key="2">
    <source>
        <dbReference type="Proteomes" id="UP000001542"/>
    </source>
</evidence>
<dbReference type="GO" id="GO:0034315">
    <property type="term" value="P:regulation of Arp2/3 complex-mediated actin nucleation"/>
    <property type="evidence" value="ECO:0000318"/>
    <property type="project" value="GO_Central"/>
</dbReference>
<name>A2DIB3_TRIV3</name>
<sequence length="555" mass="63680">MKKNLLKNLPLAIVHHSLEPKVLAAFCRALSLTRNVHKIVIGGLHFHNLYGSLSVILNENNTIEELTIKDHQNSNDFKLFVQSIPNSGLRTIKFVNSSFTPEMATSLVTIHLANNLKRLKFDNCNLSPQIYEIFYNNVKAFEKLVCLEVCNDSKKISEAMLPKVFKFVSLADIQEFKLKNMDLDIAVILNSITDDTLYLSKLNLSQNYCSKITKTDHYFPISINKLNLSEVSWKMNSLAEFLALQPFRSSIAVDFSNAQFPPKVQKFHIFEEMPESTNIFFINDIRWNKNPINAKLLHYLTSIKSLRTAFFEDCSFSMDARDEILLAFARLISDTKLEKLSLAGTLQYFNINGLIALQRALSSHNYLLSLNYSGNNIGDEGLNILSNILHINKSIEHLKVDKSNLTDPNKFIQFIKDLSTVENLVYVSKPRKDIRFLSTKLNKSFENTIKTVWDDFARENEKKASDSNFNDMSMHSAMNSTMESSTSMYELRPPLVEATWNINIDIGYLPNNWEHEENLFAYETILNTTLPTFEEEEDEFVDEPDPSNILDIEVF</sequence>
<reference evidence="1" key="1">
    <citation type="submission" date="2006-10" db="EMBL/GenBank/DDBJ databases">
        <authorList>
            <person name="Amadeo P."/>
            <person name="Zhao Q."/>
            <person name="Wortman J."/>
            <person name="Fraser-Liggett C."/>
            <person name="Carlton J."/>
        </authorList>
    </citation>
    <scope>NUCLEOTIDE SEQUENCE</scope>
    <source>
        <strain evidence="1">G3</strain>
    </source>
</reference>
<dbReference type="Proteomes" id="UP000001542">
    <property type="component" value="Unassembled WGS sequence"/>
</dbReference>
<dbReference type="OrthoDB" id="184583at2759"/>
<dbReference type="KEGG" id="tva:5465439"/>
<dbReference type="PANTHER" id="PTHR24112">
    <property type="entry name" value="LEUCINE-RICH REPEAT, ISOFORM F-RELATED"/>
    <property type="match status" value="1"/>
</dbReference>
<dbReference type="InterPro" id="IPR032675">
    <property type="entry name" value="LRR_dom_sf"/>
</dbReference>
<dbReference type="SUPFAM" id="SSF52047">
    <property type="entry name" value="RNI-like"/>
    <property type="match status" value="1"/>
</dbReference>
<organism evidence="1 2">
    <name type="scientific">Trichomonas vaginalis (strain ATCC PRA-98 / G3)</name>
    <dbReference type="NCBI Taxonomy" id="412133"/>
    <lineage>
        <taxon>Eukaryota</taxon>
        <taxon>Metamonada</taxon>
        <taxon>Parabasalia</taxon>
        <taxon>Trichomonadida</taxon>
        <taxon>Trichomonadidae</taxon>
        <taxon>Trichomonas</taxon>
    </lineage>
</organism>
<gene>
    <name evidence="1" type="ORF">TVAG_130170</name>
</gene>
<dbReference type="SMR" id="A2DIB3"/>
<keyword evidence="2" id="KW-1185">Reference proteome</keyword>
<dbReference type="VEuPathDB" id="TrichDB:TVAGG3_0711820"/>
<protein>
    <submittedName>
        <fullName evidence="1">Leucine Rich Repeat family protein</fullName>
    </submittedName>
</protein>